<sequence>MRKQLLILALAGLSTLPIHANAWRGGGFGGGFHAGAGGFTSWHHAGYGGGGFGGAYHAGYGGVTHVGYGGVTHVGYGGAYHAGYGGGAYYHPAYHAGGCWGCVGGYSAGAVAAAGVVGLAAGAAIGSAASSTTVVQQPVYVTGPAIGTEVMALPGSGCNSVSANGIRYYNCGSSYYQPHFGSNGVYYTVVANPF</sequence>
<protein>
    <recommendedName>
        <fullName evidence="4">RNA-binding protein</fullName>
    </recommendedName>
</protein>
<comment type="caution">
    <text evidence="2">The sequence shown here is derived from an EMBL/GenBank/DDBJ whole genome shotgun (WGS) entry which is preliminary data.</text>
</comment>
<accession>A0ABX1TM97</accession>
<reference evidence="2 3" key="1">
    <citation type="submission" date="2019-03" db="EMBL/GenBank/DDBJ databases">
        <title>Metabolic reconstructions from genomes of highly enriched 'Candidatus Accumulibacter' and 'Candidatus Competibacter' bioreactor populations.</title>
        <authorList>
            <person name="Annavajhala M.K."/>
            <person name="Welles L."/>
            <person name="Abbas B."/>
            <person name="Sorokin D."/>
            <person name="Park H."/>
            <person name="Van Loosdrecht M."/>
            <person name="Chandran K."/>
        </authorList>
    </citation>
    <scope>NUCLEOTIDE SEQUENCE [LARGE SCALE GENOMIC DNA]</scope>
    <source>
        <strain evidence="2 3">SBR_G</strain>
    </source>
</reference>
<evidence type="ECO:0000313" key="3">
    <source>
        <dbReference type="Proteomes" id="UP000760480"/>
    </source>
</evidence>
<dbReference type="EMBL" id="SPMZ01000053">
    <property type="protein sequence ID" value="NMQ20547.1"/>
    <property type="molecule type" value="Genomic_DNA"/>
</dbReference>
<evidence type="ECO:0000256" key="1">
    <source>
        <dbReference type="SAM" id="SignalP"/>
    </source>
</evidence>
<name>A0ABX1TM97_9GAMM</name>
<dbReference type="Proteomes" id="UP000760480">
    <property type="component" value="Unassembled WGS sequence"/>
</dbReference>
<keyword evidence="1" id="KW-0732">Signal</keyword>
<organism evidence="2 3">
    <name type="scientific">Candidatus Competibacter phosphatis</name>
    <dbReference type="NCBI Taxonomy" id="221280"/>
    <lineage>
        <taxon>Bacteria</taxon>
        <taxon>Pseudomonadati</taxon>
        <taxon>Pseudomonadota</taxon>
        <taxon>Gammaproteobacteria</taxon>
        <taxon>Candidatus Competibacteraceae</taxon>
        <taxon>Candidatus Competibacter</taxon>
    </lineage>
</organism>
<proteinExistence type="predicted"/>
<gene>
    <name evidence="2" type="ORF">E4P82_15895</name>
</gene>
<evidence type="ECO:0000313" key="2">
    <source>
        <dbReference type="EMBL" id="NMQ20547.1"/>
    </source>
</evidence>
<keyword evidence="3" id="KW-1185">Reference proteome</keyword>
<dbReference type="RefSeq" id="WP_169249815.1">
    <property type="nucleotide sequence ID" value="NZ_SPMZ01000053.1"/>
</dbReference>
<feature type="chain" id="PRO_5046403820" description="RNA-binding protein" evidence="1">
    <location>
        <begin position="21"/>
        <end position="194"/>
    </location>
</feature>
<feature type="signal peptide" evidence="1">
    <location>
        <begin position="1"/>
        <end position="20"/>
    </location>
</feature>
<evidence type="ECO:0008006" key="4">
    <source>
        <dbReference type="Google" id="ProtNLM"/>
    </source>
</evidence>